<evidence type="ECO:0000256" key="4">
    <source>
        <dbReference type="ARBA" id="ARBA00022806"/>
    </source>
</evidence>
<evidence type="ECO:0000313" key="15">
    <source>
        <dbReference type="EMBL" id="CBG39536.1"/>
    </source>
</evidence>
<dbReference type="Pfam" id="PF13361">
    <property type="entry name" value="UvrD_C"/>
    <property type="match status" value="1"/>
</dbReference>
<dbReference type="PROSITE" id="PS51198">
    <property type="entry name" value="UVRD_HELICASE_ATP_BIND"/>
    <property type="match status" value="1"/>
</dbReference>
<accession>D3UGB5</accession>
<dbReference type="Proteomes" id="UP000001522">
    <property type="component" value="Chromosome"/>
</dbReference>
<dbReference type="RefSeq" id="WP_013022630.1">
    <property type="nucleotide sequence ID" value="NC_013949.1"/>
</dbReference>
<feature type="domain" description="UvrD-like helicase ATP-binding" evidence="13">
    <location>
        <begin position="6"/>
        <end position="306"/>
    </location>
</feature>
<evidence type="ECO:0000313" key="16">
    <source>
        <dbReference type="Proteomes" id="UP000001522"/>
    </source>
</evidence>
<dbReference type="Pfam" id="PF00580">
    <property type="entry name" value="UvrD-helicase"/>
    <property type="match status" value="1"/>
</dbReference>
<dbReference type="InterPro" id="IPR027417">
    <property type="entry name" value="P-loop_NTPase"/>
</dbReference>
<evidence type="ECO:0000256" key="12">
    <source>
        <dbReference type="PROSITE-ProRule" id="PRU00560"/>
    </source>
</evidence>
<dbReference type="PROSITE" id="PS51217">
    <property type="entry name" value="UVRD_HELICASE_CTER"/>
    <property type="match status" value="1"/>
</dbReference>
<comment type="catalytic activity">
    <reaction evidence="11">
        <text>ATP + H2O = ADP + phosphate + H(+)</text>
        <dbReference type="Rhea" id="RHEA:13065"/>
        <dbReference type="ChEBI" id="CHEBI:15377"/>
        <dbReference type="ChEBI" id="CHEBI:15378"/>
        <dbReference type="ChEBI" id="CHEBI:30616"/>
        <dbReference type="ChEBI" id="CHEBI:43474"/>
        <dbReference type="ChEBI" id="CHEBI:456216"/>
        <dbReference type="EC" id="5.6.2.4"/>
    </reaction>
</comment>
<keyword evidence="2 12" id="KW-0547">Nucleotide-binding</keyword>
<keyword evidence="16" id="KW-1185">Reference proteome</keyword>
<dbReference type="Gene3D" id="1.10.10.160">
    <property type="match status" value="1"/>
</dbReference>
<evidence type="ECO:0000256" key="8">
    <source>
        <dbReference type="ARBA" id="ARBA00034617"/>
    </source>
</evidence>
<comment type="similarity">
    <text evidence="1">Belongs to the helicase family. UvrD subfamily.</text>
</comment>
<evidence type="ECO:0000256" key="5">
    <source>
        <dbReference type="ARBA" id="ARBA00022840"/>
    </source>
</evidence>
<evidence type="ECO:0000256" key="7">
    <source>
        <dbReference type="ARBA" id="ARBA00023235"/>
    </source>
</evidence>
<evidence type="ECO:0000256" key="6">
    <source>
        <dbReference type="ARBA" id="ARBA00023125"/>
    </source>
</evidence>
<protein>
    <recommendedName>
        <fullName evidence="9">DNA 3'-5' helicase</fullName>
        <ecNumber evidence="9">5.6.2.4</ecNumber>
    </recommendedName>
    <alternativeName>
        <fullName evidence="10">DNA 3'-5' helicase II</fullName>
    </alternativeName>
</protein>
<evidence type="ECO:0000259" key="13">
    <source>
        <dbReference type="PROSITE" id="PS51198"/>
    </source>
</evidence>
<evidence type="ECO:0000256" key="2">
    <source>
        <dbReference type="ARBA" id="ARBA00022741"/>
    </source>
</evidence>
<feature type="binding site" evidence="12">
    <location>
        <begin position="27"/>
        <end position="34"/>
    </location>
    <ligand>
        <name>ATP</name>
        <dbReference type="ChEBI" id="CHEBI:30616"/>
    </ligand>
</feature>
<dbReference type="HOGENOM" id="CLU_004585_5_2_7"/>
<evidence type="ECO:0000256" key="1">
    <source>
        <dbReference type="ARBA" id="ARBA00009922"/>
    </source>
</evidence>
<dbReference type="SUPFAM" id="SSF52540">
    <property type="entry name" value="P-loop containing nucleoside triphosphate hydrolases"/>
    <property type="match status" value="1"/>
</dbReference>
<dbReference type="AlphaFoldDB" id="D3UGB5"/>
<dbReference type="InterPro" id="IPR014017">
    <property type="entry name" value="DNA_helicase_UvrD-like_C"/>
</dbReference>
<reference evidence="15 16" key="1">
    <citation type="journal article" date="2010" name="BMC Genomics">
        <title>Comparative genomics and proteomics of Helicobacter mustelae, an ulcerogenic and carcinogenic gastric pathogen.</title>
        <authorList>
            <person name="O'Toole P.W."/>
            <person name="Snelling W.J."/>
            <person name="Canchaya C."/>
            <person name="Forde B.M."/>
            <person name="Hardie K.R."/>
            <person name="Josenhans C."/>
            <person name="Graham R.L.J."/>
            <person name="McMullan G."/>
            <person name="Parkhill J."/>
            <person name="Belda E."/>
            <person name="Bentley S.D."/>
        </authorList>
    </citation>
    <scope>NUCLEOTIDE SEQUENCE [LARGE SCALE GENOMIC DNA]</scope>
    <source>
        <strain evidence="16">ATCC 43772 / LMG 18044 / NCTC 12198 / 12198</strain>
    </source>
</reference>
<dbReference type="GO" id="GO:0016887">
    <property type="term" value="F:ATP hydrolysis activity"/>
    <property type="evidence" value="ECO:0007669"/>
    <property type="project" value="RHEA"/>
</dbReference>
<comment type="catalytic activity">
    <reaction evidence="8">
        <text>Couples ATP hydrolysis with the unwinding of duplex DNA by translocating in the 3'-5' direction.</text>
        <dbReference type="EC" id="5.6.2.4"/>
    </reaction>
</comment>
<dbReference type="InterPro" id="IPR014016">
    <property type="entry name" value="UvrD-like_ATP-bd"/>
</dbReference>
<dbReference type="Gene3D" id="1.10.486.10">
    <property type="entry name" value="PCRA, domain 4"/>
    <property type="match status" value="1"/>
</dbReference>
<evidence type="ECO:0000256" key="11">
    <source>
        <dbReference type="ARBA" id="ARBA00048988"/>
    </source>
</evidence>
<dbReference type="GO" id="GO:0003677">
    <property type="term" value="F:DNA binding"/>
    <property type="evidence" value="ECO:0007669"/>
    <property type="project" value="UniProtKB-KW"/>
</dbReference>
<dbReference type="GO" id="GO:0005524">
    <property type="term" value="F:ATP binding"/>
    <property type="evidence" value="ECO:0007669"/>
    <property type="project" value="UniProtKB-UniRule"/>
</dbReference>
<dbReference type="PANTHER" id="PTHR11070">
    <property type="entry name" value="UVRD / RECB / PCRA DNA HELICASE FAMILY MEMBER"/>
    <property type="match status" value="1"/>
</dbReference>
<dbReference type="Gene3D" id="3.40.50.300">
    <property type="entry name" value="P-loop containing nucleotide triphosphate hydrolases"/>
    <property type="match status" value="2"/>
</dbReference>
<evidence type="ECO:0000256" key="3">
    <source>
        <dbReference type="ARBA" id="ARBA00022801"/>
    </source>
</evidence>
<dbReference type="GO" id="GO:0043138">
    <property type="term" value="F:3'-5' DNA helicase activity"/>
    <property type="evidence" value="ECO:0007669"/>
    <property type="project" value="UniProtKB-EC"/>
</dbReference>
<name>D3UGB5_HELM1</name>
<keyword evidence="4 12" id="KW-0347">Helicase</keyword>
<dbReference type="InterPro" id="IPR013986">
    <property type="entry name" value="DExx_box_DNA_helicase_dom_sf"/>
</dbReference>
<dbReference type="InterPro" id="IPR000212">
    <property type="entry name" value="DNA_helicase_UvrD/REP"/>
</dbReference>
<dbReference type="KEGG" id="hms:HMU02740"/>
<evidence type="ECO:0000256" key="10">
    <source>
        <dbReference type="ARBA" id="ARBA00034923"/>
    </source>
</evidence>
<dbReference type="STRING" id="679897.HMU02740"/>
<dbReference type="eggNOG" id="COG0210">
    <property type="taxonomic scope" value="Bacteria"/>
</dbReference>
<dbReference type="CDD" id="cd17932">
    <property type="entry name" value="DEXQc_UvrD"/>
    <property type="match status" value="1"/>
</dbReference>
<gene>
    <name evidence="15" type="ordered locus">HMU02740</name>
</gene>
<proteinExistence type="inferred from homology"/>
<sequence>MTKAYQDLNPAQREAIEHIDGPILVLAGAGSGKTKTLTTRLAYLIDEVGIPAHQTLMLTFTNKASKEMRERALSLMSNPIHPPLLCTFHRFGLMFLKFYIRELGRGENFVLLDSDDKKKLIKQVSTEILRGSKELMPKNLIQKTKNEDEDSAPTKLSPGYLEYIISQLKNSLILPEGFFASASNPTQMSIAKIYQGYQQALIEQNLIDFDDLILLPYQILEQNQNLAMEVSRRYAYIMVDEYQDTNFLQFKLLEKLCSAHQNLCVVGDDDQSIYGWRGAEIGNILNFHKFFPDTKTIRLEENYRSSQEILEASNQLIAHNKQRLGKVLYSHKGRGENVELLHNPDENLESQVLAKKIQSLLREGARVDEIAILFRLNALSRALEDGLNKAKIPYCLIGTIRFYERAEIKDILAYLRYLINDRDDFSLERIINQPKRGIGKTTKEAIFSLAKERRISVAEAFSLGLYEGVLSQKILKNLKGFFGTLEELRGLEMQPERIIGVFLDRFELRNCYEDEFGGNDRLANIQEFQGLLKDYFHHNPTHILQDFLNDIPLESELDMQNDHGVKCMSIHTAKGLEFDYVFVIGLEEGFTPLLREGVDMEEERRLTYVAFTRARKKLFVSYVDSRYHQGIRKPISPSRFLLESQILKSHTSQNIAQKKMGTISKGDLVLHKVFGTGRVEEVRKSGEDEIYSINFGGLIKPILSRFVTKVES</sequence>
<keyword evidence="5 12" id="KW-0067">ATP-binding</keyword>
<keyword evidence="7" id="KW-0413">Isomerase</keyword>
<dbReference type="EC" id="5.6.2.4" evidence="9"/>
<keyword evidence="6" id="KW-0238">DNA-binding</keyword>
<dbReference type="EMBL" id="FN555004">
    <property type="protein sequence ID" value="CBG39536.1"/>
    <property type="molecule type" value="Genomic_DNA"/>
</dbReference>
<organism evidence="15 16">
    <name type="scientific">Helicobacter mustelae (strain ATCC 43772 / CCUG 25715 / CIP 103759 / LMG 18044 / NCTC 12198 / R85-136P)</name>
    <name type="common">Campylobacter mustelae</name>
    <dbReference type="NCBI Taxonomy" id="679897"/>
    <lineage>
        <taxon>Bacteria</taxon>
        <taxon>Pseudomonadati</taxon>
        <taxon>Campylobacterota</taxon>
        <taxon>Epsilonproteobacteria</taxon>
        <taxon>Campylobacterales</taxon>
        <taxon>Helicobacteraceae</taxon>
        <taxon>Helicobacter</taxon>
    </lineage>
</organism>
<dbReference type="GO" id="GO:0000725">
    <property type="term" value="P:recombinational repair"/>
    <property type="evidence" value="ECO:0007669"/>
    <property type="project" value="TreeGrafter"/>
</dbReference>
<keyword evidence="3 12" id="KW-0378">Hydrolase</keyword>
<dbReference type="GO" id="GO:0033202">
    <property type="term" value="C:DNA helicase complex"/>
    <property type="evidence" value="ECO:0007669"/>
    <property type="project" value="TreeGrafter"/>
</dbReference>
<dbReference type="GO" id="GO:0005829">
    <property type="term" value="C:cytosol"/>
    <property type="evidence" value="ECO:0007669"/>
    <property type="project" value="TreeGrafter"/>
</dbReference>
<dbReference type="PANTHER" id="PTHR11070:SF2">
    <property type="entry name" value="ATP-DEPENDENT DNA HELICASE SRS2"/>
    <property type="match status" value="1"/>
</dbReference>
<evidence type="ECO:0000256" key="9">
    <source>
        <dbReference type="ARBA" id="ARBA00034808"/>
    </source>
</evidence>
<feature type="domain" description="UvrD-like helicase C-terminal" evidence="14">
    <location>
        <begin position="307"/>
        <end position="575"/>
    </location>
</feature>
<evidence type="ECO:0000259" key="14">
    <source>
        <dbReference type="PROSITE" id="PS51217"/>
    </source>
</evidence>